<organism evidence="2 3">
    <name type="scientific">Phaeospirillum tilakii</name>
    <dbReference type="NCBI Taxonomy" id="741673"/>
    <lineage>
        <taxon>Bacteria</taxon>
        <taxon>Pseudomonadati</taxon>
        <taxon>Pseudomonadota</taxon>
        <taxon>Alphaproteobacteria</taxon>
        <taxon>Rhodospirillales</taxon>
        <taxon>Rhodospirillaceae</taxon>
        <taxon>Phaeospirillum</taxon>
    </lineage>
</organism>
<evidence type="ECO:0000313" key="2">
    <source>
        <dbReference type="EMBL" id="MFD2235460.1"/>
    </source>
</evidence>
<reference evidence="3" key="1">
    <citation type="journal article" date="2019" name="Int. J. Syst. Evol. Microbiol.">
        <title>The Global Catalogue of Microorganisms (GCM) 10K type strain sequencing project: providing services to taxonomists for standard genome sequencing and annotation.</title>
        <authorList>
            <consortium name="The Broad Institute Genomics Platform"/>
            <consortium name="The Broad Institute Genome Sequencing Center for Infectious Disease"/>
            <person name="Wu L."/>
            <person name="Ma J."/>
        </authorList>
    </citation>
    <scope>NUCLEOTIDE SEQUENCE [LARGE SCALE GENOMIC DNA]</scope>
    <source>
        <strain evidence="3">KCTC 15012</strain>
    </source>
</reference>
<feature type="signal peptide" evidence="1">
    <location>
        <begin position="1"/>
        <end position="22"/>
    </location>
</feature>
<comment type="caution">
    <text evidence="2">The sequence shown here is derived from an EMBL/GenBank/DDBJ whole genome shotgun (WGS) entry which is preliminary data.</text>
</comment>
<keyword evidence="3" id="KW-1185">Reference proteome</keyword>
<dbReference type="EMBL" id="JBHUIY010000048">
    <property type="protein sequence ID" value="MFD2235460.1"/>
    <property type="molecule type" value="Genomic_DNA"/>
</dbReference>
<dbReference type="Proteomes" id="UP001597296">
    <property type="component" value="Unassembled WGS sequence"/>
</dbReference>
<evidence type="ECO:0000256" key="1">
    <source>
        <dbReference type="SAM" id="SignalP"/>
    </source>
</evidence>
<proteinExistence type="predicted"/>
<protein>
    <recommendedName>
        <fullName evidence="4">Tat (Twin-arginine translocation) pathway signal sequence</fullName>
    </recommendedName>
</protein>
<dbReference type="InterPro" id="IPR006311">
    <property type="entry name" value="TAT_signal"/>
</dbReference>
<evidence type="ECO:0008006" key="4">
    <source>
        <dbReference type="Google" id="ProtNLM"/>
    </source>
</evidence>
<dbReference type="PROSITE" id="PS51318">
    <property type="entry name" value="TAT"/>
    <property type="match status" value="1"/>
</dbReference>
<keyword evidence="1" id="KW-0732">Signal</keyword>
<sequence>MNALTRRSLLAGAAAATVCGTAAVSATGPHPDAELIATYAEFVACDIGITSTVNDDESDEQRDARFDRWVELMDDIVARKASTTAGLAVLALAALKEGGAFEIPGVAWDGYSKPRGIESGDRAHRILWNIVESARAMTAY</sequence>
<dbReference type="RefSeq" id="WP_377318667.1">
    <property type="nucleotide sequence ID" value="NZ_JBHUIY010000048.1"/>
</dbReference>
<accession>A0ABW5CDX9</accession>
<gene>
    <name evidence="2" type="ORF">ACFSNB_16780</name>
</gene>
<evidence type="ECO:0000313" key="3">
    <source>
        <dbReference type="Proteomes" id="UP001597296"/>
    </source>
</evidence>
<name>A0ABW5CDX9_9PROT</name>
<feature type="chain" id="PRO_5046008487" description="Tat (Twin-arginine translocation) pathway signal sequence" evidence="1">
    <location>
        <begin position="23"/>
        <end position="140"/>
    </location>
</feature>